<organism evidence="14 15">
    <name type="scientific">Eublepharis macularius</name>
    <name type="common">Leopard gecko</name>
    <name type="synonym">Cyrtodactylus macularius</name>
    <dbReference type="NCBI Taxonomy" id="481883"/>
    <lineage>
        <taxon>Eukaryota</taxon>
        <taxon>Metazoa</taxon>
        <taxon>Chordata</taxon>
        <taxon>Craniata</taxon>
        <taxon>Vertebrata</taxon>
        <taxon>Euteleostomi</taxon>
        <taxon>Lepidosauria</taxon>
        <taxon>Squamata</taxon>
        <taxon>Bifurcata</taxon>
        <taxon>Gekkota</taxon>
        <taxon>Eublepharidae</taxon>
        <taxon>Eublepharinae</taxon>
        <taxon>Eublepharis</taxon>
    </lineage>
</organism>
<comment type="function">
    <text evidence="12">Transmembrane component of the tectonic-like complex, a complex localized at the transition zone of primary cilia and acting as a barrier that prevents diffusion of transmembrane proteins between the cilia and plasma membranes. Required for ciliogenesis and sonic hedgehog/SHH signaling.</text>
</comment>
<proteinExistence type="inferred from homology"/>
<keyword evidence="6" id="KW-0970">Cilium biogenesis/degradation</keyword>
<dbReference type="GO" id="GO:0060271">
    <property type="term" value="P:cilium assembly"/>
    <property type="evidence" value="ECO:0007669"/>
    <property type="project" value="TreeGrafter"/>
</dbReference>
<dbReference type="Proteomes" id="UP001190640">
    <property type="component" value="Chromosome 16"/>
</dbReference>
<evidence type="ECO:0000256" key="1">
    <source>
        <dbReference type="ARBA" id="ARBA00004272"/>
    </source>
</evidence>
<keyword evidence="14" id="KW-1185">Reference proteome</keyword>
<sequence length="305" mass="34294">MAALEGRAGLCSLAAAALLLLAALTYLPPLLLAYRSHGFWLKRSSYAEQPSVRFRHEVLLAGLTAGGASLGWSSFSACNRLLGPRLRAPLVSAREEDTNQDGVMDRLHFQLELPLQSTEQILGVQLLLTFDYQLQRMSTFVMQSMAFLQTFSPVPGSRVFVNGDLRLRQRQPLGHCGLDSRYNVSVINGSSPFAWDYDLVNIVAAYQERNVTTFLSDSSPIWVVGRAPSDPFVIQATIHYPVDLIVYQPGFWEMIKFAWIQYVCILLIFLWICERIKTFLFQNQVLTTIPVLPVSSILSHKEHQS</sequence>
<dbReference type="KEGG" id="emc:129344290"/>
<dbReference type="GO" id="GO:0060170">
    <property type="term" value="C:ciliary membrane"/>
    <property type="evidence" value="ECO:0007669"/>
    <property type="project" value="UniProtKB-SubCell"/>
</dbReference>
<keyword evidence="9 13" id="KW-0472">Membrane</keyword>
<dbReference type="GeneID" id="129344290"/>
<evidence type="ECO:0000256" key="10">
    <source>
        <dbReference type="ARBA" id="ARBA00023180"/>
    </source>
</evidence>
<dbReference type="Pfam" id="PF10149">
    <property type="entry name" value="TM231"/>
    <property type="match status" value="1"/>
</dbReference>
<comment type="subcellular location">
    <subcellularLocation>
        <location evidence="1">Cell projection</location>
        <location evidence="1">Cilium membrane</location>
        <topology evidence="1">Multi-pass membrane protein</topology>
    </subcellularLocation>
</comment>
<evidence type="ECO:0000256" key="6">
    <source>
        <dbReference type="ARBA" id="ARBA00022794"/>
    </source>
</evidence>
<evidence type="ECO:0000256" key="9">
    <source>
        <dbReference type="ARBA" id="ARBA00023136"/>
    </source>
</evidence>
<dbReference type="InterPro" id="IPR019306">
    <property type="entry name" value="TMEM231"/>
</dbReference>
<feature type="transmembrane region" description="Helical" evidence="13">
    <location>
        <begin position="254"/>
        <end position="273"/>
    </location>
</feature>
<dbReference type="PANTHER" id="PTHR14605:SF1">
    <property type="entry name" value="TRANSMEMBRANE PROTEIN 231"/>
    <property type="match status" value="1"/>
</dbReference>
<keyword evidence="7 13" id="KW-1133">Transmembrane helix</keyword>
<dbReference type="PANTHER" id="PTHR14605">
    <property type="entry name" value="CHST5 PROTEIN"/>
    <property type="match status" value="1"/>
</dbReference>
<evidence type="ECO:0000256" key="8">
    <source>
        <dbReference type="ARBA" id="ARBA00023069"/>
    </source>
</evidence>
<keyword evidence="10" id="KW-0325">Glycoprotein</keyword>
<dbReference type="GO" id="GO:0032880">
    <property type="term" value="P:regulation of protein localization"/>
    <property type="evidence" value="ECO:0007669"/>
    <property type="project" value="TreeGrafter"/>
</dbReference>
<comment type="similarity">
    <text evidence="2">Belongs to the TMEM231 family.</text>
</comment>
<keyword evidence="8" id="KW-0969">Cilium</keyword>
<evidence type="ECO:0000313" key="14">
    <source>
        <dbReference type="Proteomes" id="UP001190640"/>
    </source>
</evidence>
<evidence type="ECO:0000256" key="2">
    <source>
        <dbReference type="ARBA" id="ARBA00009082"/>
    </source>
</evidence>
<dbReference type="AlphaFoldDB" id="A0AA97KKC9"/>
<evidence type="ECO:0000256" key="5">
    <source>
        <dbReference type="ARBA" id="ARBA00022692"/>
    </source>
</evidence>
<evidence type="ECO:0000256" key="4">
    <source>
        <dbReference type="ARBA" id="ARBA00022475"/>
    </source>
</evidence>
<evidence type="ECO:0000256" key="3">
    <source>
        <dbReference type="ARBA" id="ARBA00015087"/>
    </source>
</evidence>
<dbReference type="CTD" id="79583"/>
<evidence type="ECO:0000256" key="13">
    <source>
        <dbReference type="SAM" id="Phobius"/>
    </source>
</evidence>
<evidence type="ECO:0000256" key="12">
    <source>
        <dbReference type="ARBA" id="ARBA00024803"/>
    </source>
</evidence>
<dbReference type="RefSeq" id="XP_054856841.1">
    <property type="nucleotide sequence ID" value="XM_055000866.1"/>
</dbReference>
<dbReference type="GO" id="GO:0035869">
    <property type="term" value="C:ciliary transition zone"/>
    <property type="evidence" value="ECO:0007669"/>
    <property type="project" value="TreeGrafter"/>
</dbReference>
<evidence type="ECO:0000313" key="15">
    <source>
        <dbReference type="RefSeq" id="XP_054856841.1"/>
    </source>
</evidence>
<reference evidence="15" key="1">
    <citation type="submission" date="2025-08" db="UniProtKB">
        <authorList>
            <consortium name="RefSeq"/>
        </authorList>
    </citation>
    <scope>IDENTIFICATION</scope>
    <source>
        <tissue evidence="15">Blood</tissue>
    </source>
</reference>
<evidence type="ECO:0000256" key="11">
    <source>
        <dbReference type="ARBA" id="ARBA00023273"/>
    </source>
</evidence>
<gene>
    <name evidence="15" type="primary">TMEM231</name>
</gene>
<keyword evidence="5 13" id="KW-0812">Transmembrane</keyword>
<evidence type="ECO:0000256" key="7">
    <source>
        <dbReference type="ARBA" id="ARBA00022989"/>
    </source>
</evidence>
<name>A0AA97KKC9_EUBMA</name>
<keyword evidence="4" id="KW-1003">Cell membrane</keyword>
<protein>
    <recommendedName>
        <fullName evidence="3">Transmembrane protein 231</fullName>
    </recommendedName>
</protein>
<accession>A0AA97KKC9</accession>
<keyword evidence="11" id="KW-0966">Cell projection</keyword>